<sequence length="488" mass="51679">MTTQRPPTPTLPPGPGASMAGLLTPLASEARPGAPGVSNASGAPGSAGETASAASSSASRQAATPPLDSHAAMPGAPSPRRRRRPSLQGVLRRTHLRLAVSAVVLAAVSLTLVAWIALRAYAENNLLLLGRSLAYTAEAAVVFGDRVAAQEGIAVIANDEDVVQVRVLDANGAQFALWRRPDGGTLARVERTVADIALPGPVTLPIRHDGKIVGQIEVQGQGHQFFVFLLSGVGGVLACLLVTFAVANVLAKRMHRDIVKPLRALAEVAHAVRRERAFHQRVAPTPLAELKELGDDFNALLDEFEGWQNHLRAQNATLAHQANHDPLTGLPNRGYFEARLAQALSDAHELGTHVALLYLDSDRFKEINDRLGHNAGDAVLVAIAERLRQPLREGDLVARLGGDEFAVMLPGVRQTSNAVRLAQSLLAAMEKPIPLPDGSEVTTSMSIGVALYPNHATDAPGLLRTADAAMYQAKRAGVGTWHVAKHLA</sequence>
<feature type="transmembrane region" description="Helical" evidence="2">
    <location>
        <begin position="225"/>
        <end position="251"/>
    </location>
</feature>
<evidence type="ECO:0000313" key="6">
    <source>
        <dbReference type="Proteomes" id="UP000367825"/>
    </source>
</evidence>
<feature type="compositionally biased region" description="Pro residues" evidence="1">
    <location>
        <begin position="1"/>
        <end position="15"/>
    </location>
</feature>
<dbReference type="InterPro" id="IPR029787">
    <property type="entry name" value="Nucleotide_cyclase"/>
</dbReference>
<evidence type="ECO:0000313" key="5">
    <source>
        <dbReference type="EMBL" id="VVD81067.1"/>
    </source>
</evidence>
<dbReference type="Gene3D" id="3.30.70.270">
    <property type="match status" value="1"/>
</dbReference>
<reference evidence="5 6" key="1">
    <citation type="submission" date="2019-08" db="EMBL/GenBank/DDBJ databases">
        <authorList>
            <person name="Peeters C."/>
        </authorList>
    </citation>
    <scope>NUCLEOTIDE SEQUENCE [LARGE SCALE GENOMIC DNA]</scope>
    <source>
        <strain evidence="5 6">LMG 31109</strain>
    </source>
</reference>
<protein>
    <submittedName>
        <fullName evidence="5">Diguanylate cyclase</fullName>
    </submittedName>
</protein>
<dbReference type="GO" id="GO:0007165">
    <property type="term" value="P:signal transduction"/>
    <property type="evidence" value="ECO:0007669"/>
    <property type="project" value="InterPro"/>
</dbReference>
<dbReference type="NCBIfam" id="TIGR00254">
    <property type="entry name" value="GGDEF"/>
    <property type="match status" value="1"/>
</dbReference>
<dbReference type="InterPro" id="IPR043128">
    <property type="entry name" value="Rev_trsase/Diguanyl_cyclase"/>
</dbReference>
<dbReference type="PANTHER" id="PTHR46663">
    <property type="entry name" value="DIGUANYLATE CYCLASE DGCT-RELATED"/>
    <property type="match status" value="1"/>
</dbReference>
<dbReference type="SUPFAM" id="SSF55073">
    <property type="entry name" value="Nucleotide cyclase"/>
    <property type="match status" value="1"/>
</dbReference>
<dbReference type="GO" id="GO:0016020">
    <property type="term" value="C:membrane"/>
    <property type="evidence" value="ECO:0007669"/>
    <property type="project" value="InterPro"/>
</dbReference>
<evidence type="ECO:0000256" key="1">
    <source>
        <dbReference type="SAM" id="MobiDB-lite"/>
    </source>
</evidence>
<dbReference type="SMART" id="SM00267">
    <property type="entry name" value="GGDEF"/>
    <property type="match status" value="1"/>
</dbReference>
<dbReference type="Pfam" id="PF00990">
    <property type="entry name" value="GGDEF"/>
    <property type="match status" value="1"/>
</dbReference>
<accession>A0A5E4SZH4</accession>
<proteinExistence type="predicted"/>
<dbReference type="InterPro" id="IPR003660">
    <property type="entry name" value="HAMP_dom"/>
</dbReference>
<dbReference type="CDD" id="cd06225">
    <property type="entry name" value="HAMP"/>
    <property type="match status" value="1"/>
</dbReference>
<evidence type="ECO:0000256" key="2">
    <source>
        <dbReference type="SAM" id="Phobius"/>
    </source>
</evidence>
<feature type="region of interest" description="Disordered" evidence="1">
    <location>
        <begin position="1"/>
        <end position="85"/>
    </location>
</feature>
<dbReference type="AlphaFoldDB" id="A0A5E4SZH4"/>
<dbReference type="EMBL" id="CABPSC010000003">
    <property type="protein sequence ID" value="VVD81067.1"/>
    <property type="molecule type" value="Genomic_DNA"/>
</dbReference>
<feature type="compositionally biased region" description="Low complexity" evidence="1">
    <location>
        <begin position="40"/>
        <end position="63"/>
    </location>
</feature>
<dbReference type="PROSITE" id="PS50887">
    <property type="entry name" value="GGDEF"/>
    <property type="match status" value="1"/>
</dbReference>
<dbReference type="GO" id="GO:0003824">
    <property type="term" value="F:catalytic activity"/>
    <property type="evidence" value="ECO:0007669"/>
    <property type="project" value="UniProtKB-ARBA"/>
</dbReference>
<dbReference type="Pfam" id="PF17152">
    <property type="entry name" value="CHASE8"/>
    <property type="match status" value="1"/>
</dbReference>
<dbReference type="Pfam" id="PF00672">
    <property type="entry name" value="HAMP"/>
    <property type="match status" value="1"/>
</dbReference>
<feature type="transmembrane region" description="Helical" evidence="2">
    <location>
        <begin position="98"/>
        <end position="118"/>
    </location>
</feature>
<dbReference type="SMART" id="SM00304">
    <property type="entry name" value="HAMP"/>
    <property type="match status" value="1"/>
</dbReference>
<dbReference type="Proteomes" id="UP000367825">
    <property type="component" value="Unassembled WGS sequence"/>
</dbReference>
<keyword evidence="2" id="KW-1133">Transmembrane helix</keyword>
<keyword evidence="6" id="KW-1185">Reference proteome</keyword>
<dbReference type="InterPro" id="IPR033417">
    <property type="entry name" value="CHASE8"/>
</dbReference>
<feature type="domain" description="HAMP" evidence="3">
    <location>
        <begin position="256"/>
        <end position="309"/>
    </location>
</feature>
<dbReference type="InterPro" id="IPR000160">
    <property type="entry name" value="GGDEF_dom"/>
</dbReference>
<dbReference type="InterPro" id="IPR052163">
    <property type="entry name" value="DGC-Regulatory_Protein"/>
</dbReference>
<dbReference type="PANTHER" id="PTHR46663:SF2">
    <property type="entry name" value="GGDEF DOMAIN-CONTAINING PROTEIN"/>
    <property type="match status" value="1"/>
</dbReference>
<gene>
    <name evidence="5" type="ORF">PNO31109_01097</name>
</gene>
<keyword evidence="2" id="KW-0472">Membrane</keyword>
<dbReference type="CDD" id="cd01949">
    <property type="entry name" value="GGDEF"/>
    <property type="match status" value="1"/>
</dbReference>
<name>A0A5E4SZH4_9BURK</name>
<dbReference type="PROSITE" id="PS50885">
    <property type="entry name" value="HAMP"/>
    <property type="match status" value="1"/>
</dbReference>
<evidence type="ECO:0000259" key="3">
    <source>
        <dbReference type="PROSITE" id="PS50885"/>
    </source>
</evidence>
<keyword evidence="2" id="KW-0812">Transmembrane</keyword>
<organism evidence="5 6">
    <name type="scientific">Pandoraea nosoerga</name>
    <dbReference type="NCBI Taxonomy" id="2508296"/>
    <lineage>
        <taxon>Bacteria</taxon>
        <taxon>Pseudomonadati</taxon>
        <taxon>Pseudomonadota</taxon>
        <taxon>Betaproteobacteria</taxon>
        <taxon>Burkholderiales</taxon>
        <taxon>Burkholderiaceae</taxon>
        <taxon>Pandoraea</taxon>
    </lineage>
</organism>
<evidence type="ECO:0000259" key="4">
    <source>
        <dbReference type="PROSITE" id="PS50887"/>
    </source>
</evidence>
<dbReference type="FunFam" id="3.30.70.270:FF:000001">
    <property type="entry name" value="Diguanylate cyclase domain protein"/>
    <property type="match status" value="1"/>
</dbReference>
<feature type="domain" description="GGDEF" evidence="4">
    <location>
        <begin position="352"/>
        <end position="486"/>
    </location>
</feature>